<keyword evidence="2" id="KW-1185">Reference proteome</keyword>
<reference evidence="1" key="1">
    <citation type="submission" date="2022-04" db="EMBL/GenBank/DDBJ databases">
        <title>Genome of the entomopathogenic fungus Entomophthora muscae.</title>
        <authorList>
            <person name="Elya C."/>
            <person name="Lovett B.R."/>
            <person name="Lee E."/>
            <person name="Macias A.M."/>
            <person name="Hajek A.E."/>
            <person name="De Bivort B.L."/>
            <person name="Kasson M.T."/>
            <person name="De Fine Licht H.H."/>
            <person name="Stajich J.E."/>
        </authorList>
    </citation>
    <scope>NUCLEOTIDE SEQUENCE</scope>
    <source>
        <strain evidence="1">Berkeley</strain>
    </source>
</reference>
<evidence type="ECO:0000313" key="2">
    <source>
        <dbReference type="Proteomes" id="UP001165960"/>
    </source>
</evidence>
<sequence length="249" mass="28244">MKLLLSGIFALFLVPLALGIPFGGEPALVIEDSTPQLGLNDILSPAEAGIPLQFHPSGSLSRWDERKIFSALADPDNLRQVLEEGTVPFDTSDLDVGMTKAESVVVQLAKDYMRYLEFSIRYYIFAETQSSDARQRMKNYIETIKRSPAYDIKGLNRYREYFAVIPQRAKLVNLTVSYLSKLFDGEVLEYIRSYFYAAAQVDSDTALKLRKVLETLEAEYDFLPKEYYSKVEDVIDEAIGAGEKDKKYD</sequence>
<protein>
    <submittedName>
        <fullName evidence="1">Uncharacterized protein</fullName>
    </submittedName>
</protein>
<organism evidence="1 2">
    <name type="scientific">Entomophthora muscae</name>
    <dbReference type="NCBI Taxonomy" id="34485"/>
    <lineage>
        <taxon>Eukaryota</taxon>
        <taxon>Fungi</taxon>
        <taxon>Fungi incertae sedis</taxon>
        <taxon>Zoopagomycota</taxon>
        <taxon>Entomophthoromycotina</taxon>
        <taxon>Entomophthoromycetes</taxon>
        <taxon>Entomophthorales</taxon>
        <taxon>Entomophthoraceae</taxon>
        <taxon>Entomophthora</taxon>
    </lineage>
</organism>
<comment type="caution">
    <text evidence="1">The sequence shown here is derived from an EMBL/GenBank/DDBJ whole genome shotgun (WGS) entry which is preliminary data.</text>
</comment>
<proteinExistence type="predicted"/>
<evidence type="ECO:0000313" key="1">
    <source>
        <dbReference type="EMBL" id="KAJ9084147.1"/>
    </source>
</evidence>
<accession>A0ACC2UBK5</accession>
<dbReference type="Proteomes" id="UP001165960">
    <property type="component" value="Unassembled WGS sequence"/>
</dbReference>
<dbReference type="EMBL" id="QTSX02000876">
    <property type="protein sequence ID" value="KAJ9084147.1"/>
    <property type="molecule type" value="Genomic_DNA"/>
</dbReference>
<gene>
    <name evidence="1" type="ORF">DSO57_1027362</name>
</gene>
<name>A0ACC2UBK5_9FUNG</name>